<evidence type="ECO:0000256" key="3">
    <source>
        <dbReference type="ARBA" id="ARBA00007321"/>
    </source>
</evidence>
<evidence type="ECO:0000256" key="5">
    <source>
        <dbReference type="ARBA" id="ARBA00022454"/>
    </source>
</evidence>
<dbReference type="PANTHER" id="PTHR14582:SF1">
    <property type="entry name" value="CENTROMERE PROTEIN O"/>
    <property type="match status" value="1"/>
</dbReference>
<feature type="non-terminal residue" evidence="8">
    <location>
        <position position="1"/>
    </location>
</feature>
<dbReference type="InterPro" id="IPR018464">
    <property type="entry name" value="CENP-O"/>
</dbReference>
<keyword evidence="7" id="KW-0137">Centromere</keyword>
<reference evidence="8 9" key="1">
    <citation type="submission" date="2019-09" db="EMBL/GenBank/DDBJ databases">
        <title>Bird 10,000 Genomes (B10K) Project - Family phase.</title>
        <authorList>
            <person name="Zhang G."/>
        </authorList>
    </citation>
    <scope>NUCLEOTIDE SEQUENCE [LARGE SCALE GENOMIC DNA]</scope>
    <source>
        <strain evidence="8">B10K-DU-001-15</strain>
        <tissue evidence="8">Muscle</tissue>
    </source>
</reference>
<keyword evidence="6" id="KW-0539">Nucleus</keyword>
<dbReference type="Proteomes" id="UP000571582">
    <property type="component" value="Unassembled WGS sequence"/>
</dbReference>
<evidence type="ECO:0000256" key="6">
    <source>
        <dbReference type="ARBA" id="ARBA00023242"/>
    </source>
</evidence>
<evidence type="ECO:0000313" key="9">
    <source>
        <dbReference type="Proteomes" id="UP000571582"/>
    </source>
</evidence>
<dbReference type="Pfam" id="PF09496">
    <property type="entry name" value="CENP-O"/>
    <property type="match status" value="1"/>
</dbReference>
<dbReference type="GO" id="GO:0005634">
    <property type="term" value="C:nucleus"/>
    <property type="evidence" value="ECO:0007669"/>
    <property type="project" value="UniProtKB-SubCell"/>
</dbReference>
<proteinExistence type="inferred from homology"/>
<evidence type="ECO:0000256" key="1">
    <source>
        <dbReference type="ARBA" id="ARBA00004123"/>
    </source>
</evidence>
<name>A0A7L2CK08_9PASS</name>
<feature type="non-terminal residue" evidence="8">
    <location>
        <position position="63"/>
    </location>
</feature>
<keyword evidence="9" id="KW-1185">Reference proteome</keyword>
<organism evidence="8 9">
    <name type="scientific">Alaudala cheleensis</name>
    <name type="common">Asian short-toed lark</name>
    <dbReference type="NCBI Taxonomy" id="670337"/>
    <lineage>
        <taxon>Eukaryota</taxon>
        <taxon>Metazoa</taxon>
        <taxon>Chordata</taxon>
        <taxon>Craniata</taxon>
        <taxon>Vertebrata</taxon>
        <taxon>Euteleostomi</taxon>
        <taxon>Archelosauria</taxon>
        <taxon>Archosauria</taxon>
        <taxon>Dinosauria</taxon>
        <taxon>Saurischia</taxon>
        <taxon>Theropoda</taxon>
        <taxon>Coelurosauria</taxon>
        <taxon>Aves</taxon>
        <taxon>Neognathae</taxon>
        <taxon>Neoaves</taxon>
        <taxon>Telluraves</taxon>
        <taxon>Australaves</taxon>
        <taxon>Passeriformes</taxon>
        <taxon>Sylvioidea</taxon>
        <taxon>Alaudidae</taxon>
        <taxon>Alaudala</taxon>
    </lineage>
</organism>
<accession>A0A7L2CK08</accession>
<evidence type="ECO:0000256" key="4">
    <source>
        <dbReference type="ARBA" id="ARBA00016395"/>
    </source>
</evidence>
<comment type="caution">
    <text evidence="8">The sequence shown here is derived from an EMBL/GenBank/DDBJ whole genome shotgun (WGS) entry which is preliminary data.</text>
</comment>
<gene>
    <name evidence="8" type="primary">Cenpo</name>
    <name evidence="8" type="ORF">ALACHE_R16166</name>
</gene>
<dbReference type="AlphaFoldDB" id="A0A7L2CK08"/>
<protein>
    <recommendedName>
        <fullName evidence="4">Centromere protein O</fullName>
    </recommendedName>
</protein>
<keyword evidence="5" id="KW-0158">Chromosome</keyword>
<evidence type="ECO:0000256" key="2">
    <source>
        <dbReference type="ARBA" id="ARBA00004584"/>
    </source>
</evidence>
<comment type="similarity">
    <text evidence="3">Belongs to the CENP-O/MCM21 family.</text>
</comment>
<sequence>DRFQLEFQGSPELRLRRHSIPPFIPLQRLSREFLPRQPREFLELLLGHLNAFVARREQLRLAQ</sequence>
<evidence type="ECO:0000313" key="8">
    <source>
        <dbReference type="EMBL" id="NXQ37483.1"/>
    </source>
</evidence>
<dbReference type="EMBL" id="VWYE01047706">
    <property type="protein sequence ID" value="NXQ37483.1"/>
    <property type="molecule type" value="Genomic_DNA"/>
</dbReference>
<dbReference type="GO" id="GO:0031511">
    <property type="term" value="C:Mis6-Sim4 complex"/>
    <property type="evidence" value="ECO:0007669"/>
    <property type="project" value="TreeGrafter"/>
</dbReference>
<evidence type="ECO:0000256" key="7">
    <source>
        <dbReference type="ARBA" id="ARBA00023328"/>
    </source>
</evidence>
<dbReference type="PANTHER" id="PTHR14582">
    <property type="entry name" value="INNER KINETOCHORE SUBUNIT MAL2"/>
    <property type="match status" value="1"/>
</dbReference>
<comment type="subcellular location">
    <subcellularLocation>
        <location evidence="2">Chromosome</location>
        <location evidence="2">Centromere</location>
    </subcellularLocation>
    <subcellularLocation>
        <location evidence="1">Nucleus</location>
    </subcellularLocation>
</comment>